<feature type="chain" id="PRO_5013314680" evidence="3">
    <location>
        <begin position="19"/>
        <end position="2173"/>
    </location>
</feature>
<dbReference type="Pfam" id="PF07715">
    <property type="entry name" value="Plug"/>
    <property type="match status" value="1"/>
</dbReference>
<dbReference type="Proteomes" id="UP000184611">
    <property type="component" value="Unassembled WGS sequence"/>
</dbReference>
<dbReference type="InterPro" id="IPR008930">
    <property type="entry name" value="Terpenoid_cyclase/PrenylTrfase"/>
</dbReference>
<evidence type="ECO:0000313" key="5">
    <source>
        <dbReference type="EMBL" id="SHO73371.1"/>
    </source>
</evidence>
<dbReference type="PROSITE" id="PS52016">
    <property type="entry name" value="TONB_DEPENDENT_REC_3"/>
    <property type="match status" value="1"/>
</dbReference>
<evidence type="ECO:0000256" key="1">
    <source>
        <dbReference type="ARBA" id="ARBA00010556"/>
    </source>
</evidence>
<comment type="similarity">
    <text evidence="2">Belongs to the TonB-dependent receptor family.</text>
</comment>
<keyword evidence="5" id="KW-0675">Receptor</keyword>
<dbReference type="SUPFAM" id="SSF49464">
    <property type="entry name" value="Carboxypeptidase regulatory domain-like"/>
    <property type="match status" value="1"/>
</dbReference>
<keyword evidence="2" id="KW-0472">Membrane</keyword>
<dbReference type="Gene3D" id="2.60.40.1930">
    <property type="match status" value="1"/>
</dbReference>
<dbReference type="SMART" id="SM01360">
    <property type="entry name" value="A2M"/>
    <property type="match status" value="1"/>
</dbReference>
<dbReference type="EMBL" id="FRYK01000002">
    <property type="protein sequence ID" value="SHO73371.1"/>
    <property type="molecule type" value="Genomic_DNA"/>
</dbReference>
<dbReference type="STRING" id="416016.SAMN05443547_1728"/>
<reference evidence="6" key="1">
    <citation type="submission" date="2016-12" db="EMBL/GenBank/DDBJ databases">
        <authorList>
            <person name="Varghese N."/>
            <person name="Submissions S."/>
        </authorList>
    </citation>
    <scope>NUCLEOTIDE SEQUENCE [LARGE SCALE GENOMIC DNA]</scope>
    <source>
        <strain evidence="6">DSM 18830</strain>
    </source>
</reference>
<dbReference type="Gene3D" id="2.170.130.10">
    <property type="entry name" value="TonB-dependent receptor, plug domain"/>
    <property type="match status" value="1"/>
</dbReference>
<evidence type="ECO:0000256" key="2">
    <source>
        <dbReference type="PROSITE-ProRule" id="PRU01360"/>
    </source>
</evidence>
<dbReference type="RefSeq" id="WP_073583369.1">
    <property type="nucleotide sequence ID" value="NZ_FRYK01000002.1"/>
</dbReference>
<dbReference type="InterPro" id="IPR041246">
    <property type="entry name" value="Bact_MG10"/>
</dbReference>
<dbReference type="Gene3D" id="1.50.10.20">
    <property type="match status" value="1"/>
</dbReference>
<name>A0A1M7ZWW9_9FLAO</name>
<dbReference type="InterPro" id="IPR002890">
    <property type="entry name" value="MG2"/>
</dbReference>
<dbReference type="Pfam" id="PF00207">
    <property type="entry name" value="A2M"/>
    <property type="match status" value="1"/>
</dbReference>
<dbReference type="SUPFAM" id="SSF56935">
    <property type="entry name" value="Porins"/>
    <property type="match status" value="1"/>
</dbReference>
<dbReference type="InterPro" id="IPR023997">
    <property type="entry name" value="TonB-dep_OMP_SusC/RagA_CS"/>
</dbReference>
<feature type="domain" description="Alpha-2-macroglobulin" evidence="4">
    <location>
        <begin position="1411"/>
        <end position="1503"/>
    </location>
</feature>
<dbReference type="InterPro" id="IPR012910">
    <property type="entry name" value="Plug_dom"/>
</dbReference>
<protein>
    <submittedName>
        <fullName evidence="5">TonB-dependent outer membrane receptor, SusC/RagA subfamily, signature region</fullName>
    </submittedName>
</protein>
<keyword evidence="2" id="KW-0998">Cell outer membrane</keyword>
<dbReference type="OrthoDB" id="9767116at2"/>
<dbReference type="SUPFAM" id="SSF48239">
    <property type="entry name" value="Terpenoid cyclases/Protein prenyltransferases"/>
    <property type="match status" value="1"/>
</dbReference>
<sequence>MRKIVFLLILINSFNLFAQYEDKWKEVYQFELEGKIKSAQERVEEIYKKAKRKKDEIQIIKCFFYQSKFEQVFDEKAQTIIINNVQKEINEAKPVSKALLSFIYITILEDYYKNNYGIIKNRTNIETKKSKDFLTWTVIDFSKEINQYYEHLLVNEKELRETNIKIYNAIFDISPSVDIKNYSIYDFLAQKKGNYLKSKITSWKQKKSSDFEKELETFYDKPEVFVKYDTKKLQDKNFRKLISFLQNNEKYYLEQNNYEKLDFAYFERLKYVRESIWNEEYYLDKVEDIEKSTTNIFLKQFLRIERLKYYQTKTFKNGEINLYNNALALVDTILNTKVNINALAEAENIKLEILKKSLSVSIPKTSYSEQNTRAFINFKNVDSITISYFEFPQKWNYVFKNYYYSTSEKWMNKDSIIQTFVKNNKPLKSQKIKLPNKHDYFEYSTEILLEKLNLGNYLVYVETKNDSVSKEKVYAYDKITVTNMYVIEDDENNKDTFYIYDRKTGKPLENVLISSEDEKTKTNTNGSAFLKHKKRKKDYKYNSEVSIISNADSLNINYDRDFLIDPSEEFEDDYENWEAKAMVYFDRSIYRPGQKMYYKGIIIQKKDKVKSVVPFVTVQVSIRDVNNTILKEFDVQTNEYGSFSGEFDIPKNTLTGSFSIEIDEPDDYKQDSKYYDKKEEEHKFWDNVDFESYTDFDFKVEEYKRPTFEVTFDEIKENYTIGDSIKITGNAKALAGNNLTNAKVTYSITKSGYSKTRSIPHQENYIISDTKTDENGNFKILFSATEPSISNEEINSLTYTIKVDVTDIQGETREASKTVRVSQEMLQLNLSVQRELFVEDLNKIQITTTTLNNFPIEAKGSLKIYELKNKKFLKNRENPIPEIQVIPRDEFQKLFPHEPYENSDTEQQEVLIKTIPFDTKIAKEITLDFLKSYRNTEFKIIAEAYDIKNNLISDETVFNVKSKQHPYSEKELFTYKDISEPESKQYTIEIHSIIPNLYITSRFYVDENPVNEVKTIQLVNGKGIFKFDKNSTFKNNLTFHFSSVWENDGYEKFYQINSESIENTLQFEIESIRNKIEPGSIENWSFKVINQKLETEILASMYDSSLDQFSNDFWNSLSFREYNSYHRTPVMKNYNESVNLNFYNFKIQKNYFAIYERDPELYWFGFYFSDPKNYTVQKNYQKKIYYYFGIPKNAKLISGIVQDELGPIAGANVHIKGTNRGTTTDFDGEFSIEAAKGEIIVVSYTGKKSEEITIEQAKNLEISLNDDVVSGSEVVVTGYGKTTKEAHVGTATSYNRENSFDDDGYLSQALRGKIAGVSVKNDTLSNGRIMIRGFGSVNGNKNPLYIIDGVPVSGDALNIDPNNIESLNILKDAAATSIYGSKGANGVILITTKNAIKELAQVKTRSNFNETAFFYPHIKTDRNGEFSFQFTTPESLTKWKLRLLGHNKNSESGYFESSIISQKDVMIQTNMPRFVREKDEITLTAKVVNLTHEVKSGNAMLLLFDATNMQPIDAIAKNNSNVKAFNCNSKESVPVSWTITIPEGVQGLQYKIVAKSGNFSDGEENILPVMSNKVLLTESIPIWVKGNSKKEYVFDNLTNNDSKTLKNHLFTLEYTSNPTWLALQSLPYLMEYEHECAEQIFSRYYGNFIATEIISSNPKIASLFESWKNNPKAVSKLTQNEELKSIVLNETPWLLDVESEELKNKRLALLMDLNTMKESQDKTIKKMEEKQLASGGFAWFDGGEENIFISQHIVSGFGHLSKLFPEKKSEFKNITSKAIPYLDSKYISQSTLKNDRINYFIYSNLHYLYARSFYLEEFPISKKIDSIINIQKVEFKANWLNYSLYQKGLLALTMNRFGDKKFAEKIISNLKETVARNDDFGMYWIENKNGYYWYQSAIETQALLIEAFSEIEKDKKFVDEMKVWLLKQKQLKHWPTTKATTEAIYALLLQGTDWTSIKDNTKFKIGNEKVLSKKLSEKDKDANTGYIKMNWKPDEISKEIGQISVENKSDVAGFGGLYLQYFEDLEAIKSDSTSALSITKKLYKKIKTSEGEKLVDINSENVKIGDLITIRIIIKTENDLEFVHLKDLRAACFEPVDVISKYEWKNGISYYRSTKDVATHFFFDKIKTGTYVFEYDVRVNNSGIFNDGIATIQSMYAPEFSSHSTNTKLSIQK</sequence>
<evidence type="ECO:0000313" key="6">
    <source>
        <dbReference type="Proteomes" id="UP000184611"/>
    </source>
</evidence>
<comment type="subcellular location">
    <subcellularLocation>
        <location evidence="2">Cell outer membrane</location>
        <topology evidence="2">Multi-pass membrane protein</topology>
    </subcellularLocation>
</comment>
<keyword evidence="2" id="KW-0812">Transmembrane</keyword>
<dbReference type="InterPro" id="IPR039426">
    <property type="entry name" value="TonB-dep_rcpt-like"/>
</dbReference>
<dbReference type="InterPro" id="IPR051802">
    <property type="entry name" value="YfhM-like"/>
</dbReference>
<feature type="signal peptide" evidence="3">
    <location>
        <begin position="1"/>
        <end position="18"/>
    </location>
</feature>
<keyword evidence="2" id="KW-0813">Transport</keyword>
<dbReference type="Pfam" id="PF17973">
    <property type="entry name" value="bMG10"/>
    <property type="match status" value="1"/>
</dbReference>
<dbReference type="Gene3D" id="2.60.40.1120">
    <property type="entry name" value="Carboxypeptidase-like, regulatory domain"/>
    <property type="match status" value="1"/>
</dbReference>
<gene>
    <name evidence="5" type="ORF">SAMN05443547_1728</name>
</gene>
<dbReference type="PANTHER" id="PTHR40094">
    <property type="entry name" value="ALPHA-2-MACROGLOBULIN HOMOLOG"/>
    <property type="match status" value="1"/>
</dbReference>
<dbReference type="Pfam" id="PF01835">
    <property type="entry name" value="MG2"/>
    <property type="match status" value="1"/>
</dbReference>
<dbReference type="InterPro" id="IPR008969">
    <property type="entry name" value="CarboxyPept-like_regulatory"/>
</dbReference>
<dbReference type="PANTHER" id="PTHR40094:SF1">
    <property type="entry name" value="UBIQUITIN DOMAIN-CONTAINING PROTEIN"/>
    <property type="match status" value="1"/>
</dbReference>
<dbReference type="Pfam" id="PF13715">
    <property type="entry name" value="CarbopepD_reg_2"/>
    <property type="match status" value="1"/>
</dbReference>
<proteinExistence type="inferred from homology"/>
<dbReference type="InterPro" id="IPR001599">
    <property type="entry name" value="Macroglobln_a2"/>
</dbReference>
<dbReference type="NCBIfam" id="TIGR04057">
    <property type="entry name" value="SusC_RagA_signa"/>
    <property type="match status" value="1"/>
</dbReference>
<organism evidence="5 6">
    <name type="scientific">Flavobacterium cucumis</name>
    <dbReference type="NCBI Taxonomy" id="416016"/>
    <lineage>
        <taxon>Bacteria</taxon>
        <taxon>Pseudomonadati</taxon>
        <taxon>Bacteroidota</taxon>
        <taxon>Flavobacteriia</taxon>
        <taxon>Flavobacteriales</taxon>
        <taxon>Flavobacteriaceae</taxon>
        <taxon>Flavobacterium</taxon>
    </lineage>
</organism>
<dbReference type="GO" id="GO:0009279">
    <property type="term" value="C:cell outer membrane"/>
    <property type="evidence" value="ECO:0007669"/>
    <property type="project" value="UniProtKB-SubCell"/>
</dbReference>
<keyword evidence="3" id="KW-0732">Signal</keyword>
<accession>A0A1M7ZWW9</accession>
<dbReference type="GO" id="GO:0004866">
    <property type="term" value="F:endopeptidase inhibitor activity"/>
    <property type="evidence" value="ECO:0007669"/>
    <property type="project" value="InterPro"/>
</dbReference>
<dbReference type="InterPro" id="IPR037066">
    <property type="entry name" value="Plug_dom_sf"/>
</dbReference>
<evidence type="ECO:0000256" key="3">
    <source>
        <dbReference type="SAM" id="SignalP"/>
    </source>
</evidence>
<evidence type="ECO:0000259" key="4">
    <source>
        <dbReference type="SMART" id="SM01360"/>
    </source>
</evidence>
<keyword evidence="6" id="KW-1185">Reference proteome</keyword>
<comment type="similarity">
    <text evidence="1">Belongs to the protease inhibitor I39 (alpha-2-macroglobulin) family. Bacterial alpha-2-macroglobulin subfamily.</text>
</comment>
<keyword evidence="2" id="KW-1134">Transmembrane beta strand</keyword>